<name>A0A1L5PXY3_PSEPU</name>
<dbReference type="Pfam" id="PF06568">
    <property type="entry name" value="YjiS-like"/>
    <property type="match status" value="1"/>
</dbReference>
<proteinExistence type="predicted"/>
<reference evidence="2 3" key="1">
    <citation type="submission" date="2016-12" db="EMBL/GenBank/DDBJ databases">
        <title>Draft Genome Sequence of Mercury Resistant Pseudomonas DRA525.</title>
        <authorList>
            <person name="Drace K.M."/>
        </authorList>
    </citation>
    <scope>NUCLEOTIDE SEQUENCE [LARGE SCALE GENOMIC DNA]</scope>
    <source>
        <strain evidence="2 3">DRA525</strain>
    </source>
</reference>
<gene>
    <name evidence="2" type="ORF">BL240_27705</name>
</gene>
<feature type="domain" description="YjiS-like" evidence="1">
    <location>
        <begin position="65"/>
        <end position="97"/>
    </location>
</feature>
<evidence type="ECO:0000313" key="3">
    <source>
        <dbReference type="Proteomes" id="UP000185146"/>
    </source>
</evidence>
<organism evidence="2 3">
    <name type="scientific">Pseudomonas putida</name>
    <name type="common">Arthrobacter siderocapsulatus</name>
    <dbReference type="NCBI Taxonomy" id="303"/>
    <lineage>
        <taxon>Bacteria</taxon>
        <taxon>Pseudomonadati</taxon>
        <taxon>Pseudomonadota</taxon>
        <taxon>Gammaproteobacteria</taxon>
        <taxon>Pseudomonadales</taxon>
        <taxon>Pseudomonadaceae</taxon>
        <taxon>Pseudomonas</taxon>
    </lineage>
</organism>
<dbReference type="AlphaFoldDB" id="A0A1L5PXY3"/>
<evidence type="ECO:0000313" key="2">
    <source>
        <dbReference type="EMBL" id="APO85028.1"/>
    </source>
</evidence>
<accession>A0A1L5PXY3</accession>
<dbReference type="InterPro" id="IPR009506">
    <property type="entry name" value="YjiS-like"/>
</dbReference>
<dbReference type="Proteomes" id="UP000185146">
    <property type="component" value="Chromosome"/>
</dbReference>
<evidence type="ECO:0000259" key="1">
    <source>
        <dbReference type="Pfam" id="PF06568"/>
    </source>
</evidence>
<protein>
    <recommendedName>
        <fullName evidence="1">YjiS-like domain-containing protein</fullName>
    </recommendedName>
</protein>
<dbReference type="EMBL" id="CP018743">
    <property type="protein sequence ID" value="APO85028.1"/>
    <property type="molecule type" value="Genomic_DNA"/>
</dbReference>
<sequence length="107" mass="12141">MGIIRLYWICIAGAVDAHAFTTVSTEREDAVMGGMSDVRLQLLAKELEAGQQAKVFNAPEGLGRWGLMLHRWHTRRALLQLTDDELCDVGLSWEQARTEGRKPFWKD</sequence>